<keyword evidence="4" id="KW-1185">Reference proteome</keyword>
<accession>A0A376DQP8</accession>
<dbReference type="Proteomes" id="UP000255224">
    <property type="component" value="Unassembled WGS sequence"/>
</dbReference>
<evidence type="ECO:0000313" key="4">
    <source>
        <dbReference type="Proteomes" id="UP000273270"/>
    </source>
</evidence>
<evidence type="ECO:0000313" key="3">
    <source>
        <dbReference type="Proteomes" id="UP000255224"/>
    </source>
</evidence>
<dbReference type="Proteomes" id="UP000273270">
    <property type="component" value="Chromosome"/>
</dbReference>
<proteinExistence type="predicted"/>
<dbReference type="EMBL" id="UFVQ01000003">
    <property type="protein sequence ID" value="STC92554.1"/>
    <property type="molecule type" value="Genomic_DNA"/>
</dbReference>
<protein>
    <submittedName>
        <fullName evidence="2">Uncharacterized protein</fullName>
    </submittedName>
</protein>
<gene>
    <name evidence="1" type="ORF">EG346_10110</name>
    <name evidence="2" type="ORF">NCTC13533_00404</name>
</gene>
<name>A0A376DQP8_CHRCU</name>
<sequence length="120" mass="13738">MTNIPHYLGGYNIIKLKPISFGALQGKTSHTCSSCINFSIFDSWTQSWVKQNLGKTQQAELNINDEKIKEIQKWTEAKFDNLANLFPTLEDAKEFKNLFLENIPDLGIYSINFSEIDANF</sequence>
<evidence type="ECO:0000313" key="1">
    <source>
        <dbReference type="EMBL" id="AZA48517.1"/>
    </source>
</evidence>
<dbReference type="RefSeq" id="WP_123878384.1">
    <property type="nucleotide sequence ID" value="NZ_CP033920.1"/>
</dbReference>
<reference evidence="1" key="3">
    <citation type="submission" date="2018-11" db="EMBL/GenBank/DDBJ databases">
        <title>Proposal to divide the Flavobacteriaceae and reorganize its genera based on Amino Acid Identity values calculated from whole genome sequences.</title>
        <authorList>
            <person name="Nicholson A.C."/>
            <person name="Gulvik C.A."/>
            <person name="Whitney A.M."/>
            <person name="Humrighouse B.W."/>
            <person name="Bell M."/>
            <person name="Holmes B."/>
            <person name="Steigerwalt A."/>
            <person name="Villarma A."/>
            <person name="Sheth M."/>
            <person name="Batra D."/>
            <person name="Pryor J."/>
            <person name="Bernardet J.-F."/>
            <person name="Hugo C."/>
            <person name="Kampfer P."/>
            <person name="Newman J."/>
            <person name="Mcquiston J.R."/>
        </authorList>
    </citation>
    <scope>NUCLEOTIDE SEQUENCE</scope>
    <source>
        <strain evidence="1">G0188</strain>
    </source>
</reference>
<reference evidence="4" key="2">
    <citation type="submission" date="2018-11" db="EMBL/GenBank/DDBJ databases">
        <title>Proposal to divide the Flavobacteriaceae and reorganize its genera based on Amino Acid Identity values calculated from whole genome sequences.</title>
        <authorList>
            <person name="Nicholson A.C."/>
            <person name="Gulvik C.A."/>
            <person name="Whitney A.M."/>
            <person name="Humrighouse B.W."/>
            <person name="Bell M."/>
            <person name="Holmes B."/>
            <person name="Steigerwalt A.G."/>
            <person name="Villarma A."/>
            <person name="Sheth M."/>
            <person name="Batra D."/>
            <person name="Pryor J."/>
            <person name="Bernardet J.-F."/>
            <person name="Hugo C."/>
            <person name="Kampfer P."/>
            <person name="Newman J."/>
            <person name="McQuiston J.R."/>
        </authorList>
    </citation>
    <scope>NUCLEOTIDE SEQUENCE [LARGE SCALE GENOMIC DNA]</scope>
    <source>
        <strain evidence="4">G0188</strain>
    </source>
</reference>
<accession>A0A3G6M177</accession>
<dbReference type="KEGG" id="ccau:EG346_10110"/>
<evidence type="ECO:0000313" key="2">
    <source>
        <dbReference type="EMBL" id="STC92554.1"/>
    </source>
</evidence>
<dbReference type="OrthoDB" id="5525501at2"/>
<dbReference type="EMBL" id="CP033920">
    <property type="protein sequence ID" value="AZA48517.1"/>
    <property type="molecule type" value="Genomic_DNA"/>
</dbReference>
<reference evidence="2 3" key="1">
    <citation type="submission" date="2018-06" db="EMBL/GenBank/DDBJ databases">
        <authorList>
            <consortium name="Pathogen Informatics"/>
            <person name="Doyle S."/>
        </authorList>
    </citation>
    <scope>NUCLEOTIDE SEQUENCE [LARGE SCALE GENOMIC DNA]</scope>
    <source>
        <strain evidence="2 3">NCTC13533</strain>
    </source>
</reference>
<dbReference type="AlphaFoldDB" id="A0A376DQP8"/>
<organism evidence="2 3">
    <name type="scientific">Chryseobacterium carnipullorum</name>
    <dbReference type="NCBI Taxonomy" id="1124835"/>
    <lineage>
        <taxon>Bacteria</taxon>
        <taxon>Pseudomonadati</taxon>
        <taxon>Bacteroidota</taxon>
        <taxon>Flavobacteriia</taxon>
        <taxon>Flavobacteriales</taxon>
        <taxon>Weeksellaceae</taxon>
        <taxon>Chryseobacterium group</taxon>
        <taxon>Chryseobacterium</taxon>
    </lineage>
</organism>